<comment type="similarity">
    <text evidence="2 8">Belongs to the nucleobase:cation symporter-2 (NCS2) (TC 2.A.40) family. Azg-like subfamily.</text>
</comment>
<dbReference type="GO" id="GO:0005345">
    <property type="term" value="F:purine nucleobase transmembrane transporter activity"/>
    <property type="evidence" value="ECO:0007669"/>
    <property type="project" value="TreeGrafter"/>
</dbReference>
<keyword evidence="5 8" id="KW-0812">Transmembrane</keyword>
<evidence type="ECO:0000256" key="8">
    <source>
        <dbReference type="PIRNR" id="PIRNR005353"/>
    </source>
</evidence>
<dbReference type="GO" id="GO:0005886">
    <property type="term" value="C:plasma membrane"/>
    <property type="evidence" value="ECO:0007669"/>
    <property type="project" value="UniProtKB-SubCell"/>
</dbReference>
<keyword evidence="7 8" id="KW-0472">Membrane</keyword>
<feature type="transmembrane region" description="Helical" evidence="9">
    <location>
        <begin position="319"/>
        <end position="339"/>
    </location>
</feature>
<evidence type="ECO:0000256" key="2">
    <source>
        <dbReference type="ARBA" id="ARBA00005697"/>
    </source>
</evidence>
<feature type="transmembrane region" description="Helical" evidence="9">
    <location>
        <begin position="166"/>
        <end position="186"/>
    </location>
</feature>
<dbReference type="InterPro" id="IPR006043">
    <property type="entry name" value="NCS2"/>
</dbReference>
<name>A0A450X0V3_9GAMM</name>
<evidence type="ECO:0000256" key="6">
    <source>
        <dbReference type="ARBA" id="ARBA00022989"/>
    </source>
</evidence>
<protein>
    <submittedName>
        <fullName evidence="10">Putative MFS transporter, AGZA family, xanthine/uracil permease</fullName>
    </submittedName>
</protein>
<keyword evidence="6 8" id="KW-1133">Transmembrane helix</keyword>
<proteinExistence type="inferred from homology"/>
<gene>
    <name evidence="10" type="ORF">BECKLPF1236B_GA0070989_13311</name>
</gene>
<evidence type="ECO:0000256" key="4">
    <source>
        <dbReference type="ARBA" id="ARBA00022475"/>
    </source>
</evidence>
<dbReference type="Pfam" id="PF00860">
    <property type="entry name" value="Xan_ur_permease"/>
    <property type="match status" value="1"/>
</dbReference>
<dbReference type="EMBL" id="CAADFK010000331">
    <property type="protein sequence ID" value="VFK22861.1"/>
    <property type="molecule type" value="Genomic_DNA"/>
</dbReference>
<dbReference type="InterPro" id="IPR045018">
    <property type="entry name" value="Azg-like"/>
</dbReference>
<evidence type="ECO:0000256" key="5">
    <source>
        <dbReference type="ARBA" id="ARBA00022692"/>
    </source>
</evidence>
<feature type="transmembrane region" description="Helical" evidence="9">
    <location>
        <begin position="12"/>
        <end position="33"/>
    </location>
</feature>
<evidence type="ECO:0000256" key="9">
    <source>
        <dbReference type="SAM" id="Phobius"/>
    </source>
</evidence>
<keyword evidence="4 8" id="KW-1003">Cell membrane</keyword>
<dbReference type="PANTHER" id="PTHR43337:SF1">
    <property type="entry name" value="XANTHINE_URACIL PERMEASE C887.17-RELATED"/>
    <property type="match status" value="1"/>
</dbReference>
<feature type="transmembrane region" description="Helical" evidence="9">
    <location>
        <begin position="74"/>
        <end position="92"/>
    </location>
</feature>
<evidence type="ECO:0000256" key="1">
    <source>
        <dbReference type="ARBA" id="ARBA00004651"/>
    </source>
</evidence>
<reference evidence="10" key="1">
    <citation type="submission" date="2019-02" db="EMBL/GenBank/DDBJ databases">
        <authorList>
            <person name="Gruber-Vodicka R. H."/>
            <person name="Seah K. B. B."/>
        </authorList>
    </citation>
    <scope>NUCLEOTIDE SEQUENCE</scope>
    <source>
        <strain evidence="10">BECK_S313</strain>
    </source>
</reference>
<dbReference type="InterPro" id="IPR026033">
    <property type="entry name" value="Azg-like_bact_archaea"/>
</dbReference>
<accession>A0A450X0V3</accession>
<feature type="transmembrane region" description="Helical" evidence="9">
    <location>
        <begin position="373"/>
        <end position="400"/>
    </location>
</feature>
<feature type="transmembrane region" description="Helical" evidence="9">
    <location>
        <begin position="193"/>
        <end position="213"/>
    </location>
</feature>
<organism evidence="10">
    <name type="scientific">Candidatus Kentrum sp. LPFa</name>
    <dbReference type="NCBI Taxonomy" id="2126335"/>
    <lineage>
        <taxon>Bacteria</taxon>
        <taxon>Pseudomonadati</taxon>
        <taxon>Pseudomonadota</taxon>
        <taxon>Gammaproteobacteria</taxon>
        <taxon>Candidatus Kentrum</taxon>
    </lineage>
</organism>
<feature type="transmembrane region" description="Helical" evidence="9">
    <location>
        <begin position="48"/>
        <end position="67"/>
    </location>
</feature>
<dbReference type="AlphaFoldDB" id="A0A450X0V3"/>
<comment type="subcellular location">
    <subcellularLocation>
        <location evidence="1 8">Cell membrane</location>
        <topology evidence="1 8">Multi-pass membrane protein</topology>
    </subcellularLocation>
</comment>
<feature type="transmembrane region" description="Helical" evidence="9">
    <location>
        <begin position="98"/>
        <end position="118"/>
    </location>
</feature>
<dbReference type="PIRSF" id="PIRSF005353">
    <property type="entry name" value="PbuG"/>
    <property type="match status" value="1"/>
</dbReference>
<keyword evidence="3 8" id="KW-0813">Transport</keyword>
<evidence type="ECO:0000256" key="7">
    <source>
        <dbReference type="ARBA" id="ARBA00023136"/>
    </source>
</evidence>
<sequence length="429" mass="45030">MKRFFRLEENGANTKTEVIAGITTFMTMAYILAVNPDILSATGMDKNALFTATALSAAIGTLAMALIARLPFALAPGMGLNAFFAFTVVVGMGYSWQFALTAIFLEGIIFLVLTAFNIRELIVDAIPLSIKHAISTGIGLFIAFIGLQNAGIIVNNDAVLVGLGEIATTSALIALFGIVVTGVLLARKIKGALLMGILAATIAGIPAGITHLPAGGFVSAPPSLAPVFWQLDFSHILSMDMAVVLVTFLFVDMFDTVGTLVGVSAKANMLDAKGKVPRAKQALLSDAIGTTFGAMLGTSTVTTYVESASGVAEGGRTGLTALTVAVLFLIALFFAPLFIMIPSAATAPALVLVGLFMLSPIRKIDLEDFTESIPVFLTIIITPLTYSIAEGIVFGILSFVLLKLLTGKSKDISIVMYILAGIFIIRFFA</sequence>
<evidence type="ECO:0000313" key="10">
    <source>
        <dbReference type="EMBL" id="VFK22861.1"/>
    </source>
</evidence>
<feature type="transmembrane region" description="Helical" evidence="9">
    <location>
        <begin position="412"/>
        <end position="428"/>
    </location>
</feature>
<evidence type="ECO:0000256" key="3">
    <source>
        <dbReference type="ARBA" id="ARBA00022448"/>
    </source>
</evidence>
<feature type="transmembrane region" description="Helical" evidence="9">
    <location>
        <begin position="130"/>
        <end position="154"/>
    </location>
</feature>
<dbReference type="PANTHER" id="PTHR43337">
    <property type="entry name" value="XANTHINE/URACIL PERMEASE C887.17-RELATED"/>
    <property type="match status" value="1"/>
</dbReference>